<protein>
    <submittedName>
        <fullName evidence="2">Uncharacterized protein</fullName>
    </submittedName>
</protein>
<evidence type="ECO:0000256" key="1">
    <source>
        <dbReference type="SAM" id="Phobius"/>
    </source>
</evidence>
<dbReference type="InterPro" id="IPR011990">
    <property type="entry name" value="TPR-like_helical_dom_sf"/>
</dbReference>
<accession>A0A7G9WA95</accession>
<organism evidence="2 3">
    <name type="scientific">Alkalicella caledoniensis</name>
    <dbReference type="NCBI Taxonomy" id="2731377"/>
    <lineage>
        <taxon>Bacteria</taxon>
        <taxon>Bacillati</taxon>
        <taxon>Bacillota</taxon>
        <taxon>Clostridia</taxon>
        <taxon>Eubacteriales</taxon>
        <taxon>Proteinivoracaceae</taxon>
        <taxon>Alkalicella</taxon>
    </lineage>
</organism>
<keyword evidence="1" id="KW-0472">Membrane</keyword>
<dbReference type="EMBL" id="CP058559">
    <property type="protein sequence ID" value="QNO15607.1"/>
    <property type="molecule type" value="Genomic_DNA"/>
</dbReference>
<dbReference type="Proteomes" id="UP000516160">
    <property type="component" value="Chromosome"/>
</dbReference>
<dbReference type="KEGG" id="acae:HYG86_12905"/>
<feature type="transmembrane region" description="Helical" evidence="1">
    <location>
        <begin position="12"/>
        <end position="34"/>
    </location>
</feature>
<gene>
    <name evidence="2" type="ORF">HYG86_12905</name>
</gene>
<reference evidence="2 3" key="1">
    <citation type="submission" date="2020-07" db="EMBL/GenBank/DDBJ databases">
        <title>Alkalicella. sp. LB2 genome.</title>
        <authorList>
            <person name="Postec A."/>
            <person name="Quemeneur M."/>
        </authorList>
    </citation>
    <scope>NUCLEOTIDE SEQUENCE [LARGE SCALE GENOMIC DNA]</scope>
    <source>
        <strain evidence="2 3">LB2</strain>
    </source>
</reference>
<evidence type="ECO:0000313" key="2">
    <source>
        <dbReference type="EMBL" id="QNO15607.1"/>
    </source>
</evidence>
<dbReference type="RefSeq" id="WP_213166005.1">
    <property type="nucleotide sequence ID" value="NZ_CP058559.1"/>
</dbReference>
<keyword evidence="1" id="KW-1133">Transmembrane helix</keyword>
<keyword evidence="1" id="KW-0812">Transmembrane</keyword>
<dbReference type="SUPFAM" id="SSF48452">
    <property type="entry name" value="TPR-like"/>
    <property type="match status" value="1"/>
</dbReference>
<sequence>MQLLLEKHKKKIGVLLCIIAFTLFLGYPHIHFIYGKILFNNGKYHKAIGILNNCNLPNQVNPYLVKAYFQIGDYEGGLHQLTEVKTERDIIDILEKYGSFLLDRGNYESIIKYINLAENVSEEFREILISASYNQYLAKGNDKDIKNAMILRNMDTHIADEITIAYLTEFKDFDGLKKLQPLVKHELKDIYTEEFARLVYTDFINVEHDNIEEYIEIAQENYSEEIYQRFLELVGAYYWKNYEYLFDNEAYKYYATLGRLSQKYNYTIDNIVSHLRNLDQQISENYKQVLELIQGGNMLQLATTDSMGHSDFISSGNGEFTYSNFRKFDVTYGYNHQSGQNIKLMDEVFLEKVWSHERDYYYQVHYFEGKDILKFYDRNRNLIHELELEMSYDHMWVADNKLYYKYSQYSSDRGIVLDVSTGLEHEAPQISSYSFLDIPKKISFVNNGLQEFEIDKLGNELIYHRFKGDEVTLVERKNSRWLPQVGFYFSNYNKTTEVQDSTFINGIFLDYWDETIYALIPIEENFLQLVMMDDKGIIQDTLPFYTTNGHTMPNISAPRGKLGK</sequence>
<dbReference type="AlphaFoldDB" id="A0A7G9WA95"/>
<name>A0A7G9WA95_ALKCA</name>
<proteinExistence type="predicted"/>
<keyword evidence="3" id="KW-1185">Reference proteome</keyword>
<evidence type="ECO:0000313" key="3">
    <source>
        <dbReference type="Proteomes" id="UP000516160"/>
    </source>
</evidence>